<evidence type="ECO:0000313" key="2">
    <source>
        <dbReference type="Proteomes" id="UP000199708"/>
    </source>
</evidence>
<dbReference type="InterPro" id="IPR007788">
    <property type="entry name" value="QCT"/>
</dbReference>
<evidence type="ECO:0000313" key="1">
    <source>
        <dbReference type="EMBL" id="SDG05013.1"/>
    </source>
</evidence>
<dbReference type="PANTHER" id="PTHR31270">
    <property type="entry name" value="GLUTAMINYL-PEPTIDE CYCLOTRANSFERASE"/>
    <property type="match status" value="1"/>
</dbReference>
<reference evidence="1 2" key="1">
    <citation type="submission" date="2016-10" db="EMBL/GenBank/DDBJ databases">
        <authorList>
            <person name="de Groot N.N."/>
        </authorList>
    </citation>
    <scope>NUCLEOTIDE SEQUENCE [LARGE SCALE GENOMIC DNA]</scope>
    <source>
        <strain evidence="1 2">ATCC BAA-466</strain>
    </source>
</reference>
<dbReference type="RefSeq" id="WP_090289391.1">
    <property type="nucleotide sequence ID" value="NZ_FNCK01000002.1"/>
</dbReference>
<accession>A0A1G7R2N4</accession>
<dbReference type="SUPFAM" id="SSF50969">
    <property type="entry name" value="YVTN repeat-like/Quinoprotein amine dehydrogenase"/>
    <property type="match status" value="1"/>
</dbReference>
<dbReference type="Pfam" id="PF05096">
    <property type="entry name" value="Glu_cyclase_2"/>
    <property type="match status" value="1"/>
</dbReference>
<proteinExistence type="predicted"/>
<gene>
    <name evidence="1" type="ORF">SAMN05421791_102321</name>
</gene>
<dbReference type="InterPro" id="IPR011044">
    <property type="entry name" value="Quino_amine_DH_bsu"/>
</dbReference>
<dbReference type="OrthoDB" id="9783700at2"/>
<keyword evidence="1" id="KW-0808">Transferase</keyword>
<dbReference type="PANTHER" id="PTHR31270:SF1">
    <property type="entry name" value="GLUTAMINYL-PEPTIDE CYCLOTRANSFERASE"/>
    <property type="match status" value="1"/>
</dbReference>
<dbReference type="STRING" id="120956.SAMN05421791_102321"/>
<dbReference type="Proteomes" id="UP000199708">
    <property type="component" value="Unassembled WGS sequence"/>
</dbReference>
<sequence length="259" mass="29834">MYKLLSISLLIIASLIYTHPVLSTTQSGEVELIESYPVNEQLFIQGFELDDDKRLLVGTGLYGESAWGYFDWELGLLDRSIELDKMYFGEGISKRNNDLWQLTWKEGKVFQWDLANAQLLKTYELDREGWGLAYNDKKDQFFLSDGSSTIFIYKPNGFELVDQLKVTLDGEPVDQLNELEYANGAIYANIWYDNRIVKIDPDTGEIKKVYDLTTLLDQLDLTDVQKDKMDVLNGIAQIEGDQFYITGKNYPLIFKVNLK</sequence>
<keyword evidence="2" id="KW-1185">Reference proteome</keyword>
<dbReference type="GO" id="GO:0016603">
    <property type="term" value="F:glutaminyl-peptide cyclotransferase activity"/>
    <property type="evidence" value="ECO:0007669"/>
    <property type="project" value="InterPro"/>
</dbReference>
<protein>
    <submittedName>
        <fullName evidence="1">Glutamine cyclotransferase</fullName>
    </submittedName>
</protein>
<dbReference type="EMBL" id="FNCK01000002">
    <property type="protein sequence ID" value="SDG05013.1"/>
    <property type="molecule type" value="Genomic_DNA"/>
</dbReference>
<dbReference type="AlphaFoldDB" id="A0A1G7R2N4"/>
<name>A0A1G7R2N4_9LACT</name>
<organism evidence="1 2">
    <name type="scientific">Facklamia miroungae</name>
    <dbReference type="NCBI Taxonomy" id="120956"/>
    <lineage>
        <taxon>Bacteria</taxon>
        <taxon>Bacillati</taxon>
        <taxon>Bacillota</taxon>
        <taxon>Bacilli</taxon>
        <taxon>Lactobacillales</taxon>
        <taxon>Aerococcaceae</taxon>
        <taxon>Facklamia</taxon>
    </lineage>
</organism>